<protein>
    <submittedName>
        <fullName evidence="1">Uncharacterized protein</fullName>
    </submittedName>
</protein>
<keyword evidence="2" id="KW-1185">Reference proteome</keyword>
<comment type="caution">
    <text evidence="1">The sequence shown here is derived from an EMBL/GenBank/DDBJ whole genome shotgun (WGS) entry which is preliminary data.</text>
</comment>
<evidence type="ECO:0000313" key="2">
    <source>
        <dbReference type="Proteomes" id="UP001313282"/>
    </source>
</evidence>
<sequence>MRKAVQLLSPAHTRALVTLGTRIAAAATTVFIVKSFAAVQSIVQEDGRGVHARAANLALQTDAHVYGRIGNAIPIFAQVVELTSSLTPFTEGTNKKIQGWQP</sequence>
<gene>
    <name evidence="1" type="ORF">TWF718_010940</name>
</gene>
<dbReference type="Proteomes" id="UP001313282">
    <property type="component" value="Unassembled WGS sequence"/>
</dbReference>
<reference evidence="1 2" key="1">
    <citation type="submission" date="2019-10" db="EMBL/GenBank/DDBJ databases">
        <authorList>
            <person name="Palmer J.M."/>
        </authorList>
    </citation>
    <scope>NUCLEOTIDE SEQUENCE [LARGE SCALE GENOMIC DNA]</scope>
    <source>
        <strain evidence="1 2">TWF718</strain>
    </source>
</reference>
<dbReference type="EMBL" id="JAVHNR010000009">
    <property type="protein sequence ID" value="KAK6333117.1"/>
    <property type="molecule type" value="Genomic_DNA"/>
</dbReference>
<proteinExistence type="predicted"/>
<dbReference type="AlphaFoldDB" id="A0AAN8MR34"/>
<name>A0AAN8MR34_9PEZI</name>
<accession>A0AAN8MR34</accession>
<organism evidence="1 2">
    <name type="scientific">Orbilia javanica</name>
    <dbReference type="NCBI Taxonomy" id="47235"/>
    <lineage>
        <taxon>Eukaryota</taxon>
        <taxon>Fungi</taxon>
        <taxon>Dikarya</taxon>
        <taxon>Ascomycota</taxon>
        <taxon>Pezizomycotina</taxon>
        <taxon>Orbiliomycetes</taxon>
        <taxon>Orbiliales</taxon>
        <taxon>Orbiliaceae</taxon>
        <taxon>Orbilia</taxon>
    </lineage>
</organism>
<evidence type="ECO:0000313" key="1">
    <source>
        <dbReference type="EMBL" id="KAK6333117.1"/>
    </source>
</evidence>